<evidence type="ECO:0000256" key="1">
    <source>
        <dbReference type="SAM" id="MobiDB-lite"/>
    </source>
</evidence>
<protein>
    <submittedName>
        <fullName evidence="2">Uncharacterized protein</fullName>
    </submittedName>
</protein>
<keyword evidence="3" id="KW-1185">Reference proteome</keyword>
<reference evidence="2" key="1">
    <citation type="submission" date="2020-06" db="EMBL/GenBank/DDBJ databases">
        <title>Draft genome of Bugula neritina, a colonial animal packing powerful symbionts and potential medicines.</title>
        <authorList>
            <person name="Rayko M."/>
        </authorList>
    </citation>
    <scope>NUCLEOTIDE SEQUENCE [LARGE SCALE GENOMIC DNA]</scope>
    <source>
        <strain evidence="2">Kwan_BN1</strain>
    </source>
</reference>
<evidence type="ECO:0000313" key="3">
    <source>
        <dbReference type="Proteomes" id="UP000593567"/>
    </source>
</evidence>
<dbReference type="Proteomes" id="UP000593567">
    <property type="component" value="Unassembled WGS sequence"/>
</dbReference>
<name>A0A7J7JJC2_BUGNE</name>
<dbReference type="EMBL" id="VXIV02002398">
    <property type="protein sequence ID" value="KAF6025913.1"/>
    <property type="molecule type" value="Genomic_DNA"/>
</dbReference>
<dbReference type="AlphaFoldDB" id="A0A7J7JJC2"/>
<comment type="caution">
    <text evidence="2">The sequence shown here is derived from an EMBL/GenBank/DDBJ whole genome shotgun (WGS) entry which is preliminary data.</text>
</comment>
<sequence length="569" mass="63477">MAKAAEVKFDKAEVARLMNLTGRANHQKKQNSKAYGNKTKSSSSEKEVMKVTESADVVIEVTMDKKLATVIWHELTNYSESSTYESLFTKCATEDFVQGDCVASSAATRKGSSTEINAAGVEGDSRKKMVAEAVKGDKALAEKFEEKEVVEDKAKEVEVVAPEVKGVDVVAPEVKGVDVVAPEAKGVDVVAPEAKGVDVVAPEAKGVDVVAPEAKGVNVVAPEVKRVDVVADEAKEEEVEVEDEADQDLLLDVKMVLRLASRLKKRDKLGSFPTTKDKKDGSKGSGSVAMDELSEDLIFHYNTAFTTEIQNLDLNSYEQEMDRFPESYQALKMLELVLERDRVSETVIDIWKCRLDAVSHTKLDVVELDNENAGRNQKLYHVTSTMVDFCHNGPPEMLLSEGVCSEPSLDYVKANFKKLANSFRDAYLKELYCEIDYGLHGPYFAISRWMKLYAQFSHPDPHVKFSINYELPQLSSKRSTPQQVSSGDQSLPMWRYFQQSRVLPLKPSFLNYSFENFGSLKPLVKMNSETEHTLKLEYLACVNKMEEKGICLNQIYCAPLISEFFPRSS</sequence>
<proteinExistence type="predicted"/>
<evidence type="ECO:0000313" key="2">
    <source>
        <dbReference type="EMBL" id="KAF6025913.1"/>
    </source>
</evidence>
<accession>A0A7J7JJC2</accession>
<gene>
    <name evidence="2" type="ORF">EB796_015776</name>
</gene>
<organism evidence="2 3">
    <name type="scientific">Bugula neritina</name>
    <name type="common">Brown bryozoan</name>
    <name type="synonym">Sertularia neritina</name>
    <dbReference type="NCBI Taxonomy" id="10212"/>
    <lineage>
        <taxon>Eukaryota</taxon>
        <taxon>Metazoa</taxon>
        <taxon>Spiralia</taxon>
        <taxon>Lophotrochozoa</taxon>
        <taxon>Bryozoa</taxon>
        <taxon>Gymnolaemata</taxon>
        <taxon>Cheilostomatida</taxon>
        <taxon>Flustrina</taxon>
        <taxon>Buguloidea</taxon>
        <taxon>Bugulidae</taxon>
        <taxon>Bugula</taxon>
    </lineage>
</organism>
<feature type="region of interest" description="Disordered" evidence="1">
    <location>
        <begin position="20"/>
        <end position="47"/>
    </location>
</feature>